<sequence>MVSYIATRKNEEEKEMKRVYKGIITLMCACSVLVGCSSKEELPVVSVAQIVEHKSLNLIRDSFTKQMEALGYRDGENITLVYKDAGNQISNLDTIMSTFEGNGSDVIVAIATPTAMAAAKYSERIPVVFSAVSDPLEAKLMDNLEKPNHNITGTSDEVQVDQILDLALMIDPDLKTLGFLYNTAEANSISNLKKAKAYCKERGIELREASGTNISELQAAANVLVSECDAIFAPNDNTVASSISALVATANKHKVPVYTGADSMVSDGGFASVGIDYTKLGEETANMVDQILKGKKPSELPVKVFKDNLNIYVNETTMKELGIELPKEIAQSKRLVRMQ</sequence>
<evidence type="ECO:0000313" key="1">
    <source>
        <dbReference type="EMBL" id="EDP10105.1"/>
    </source>
</evidence>
<organism evidence="1 2">
    <name type="scientific">Amedibacillus dolichus DSM 3991</name>
    <dbReference type="NCBI Taxonomy" id="428127"/>
    <lineage>
        <taxon>Bacteria</taxon>
        <taxon>Bacillati</taxon>
        <taxon>Bacillota</taxon>
        <taxon>Erysipelotrichia</taxon>
        <taxon>Erysipelotrichales</taxon>
        <taxon>Erysipelotrichaceae</taxon>
        <taxon>Amedibacillus</taxon>
    </lineage>
</organism>
<dbReference type="InterPro" id="IPR028082">
    <property type="entry name" value="Peripla_BP_I"/>
</dbReference>
<gene>
    <name evidence="1" type="ORF">EUBDOL_02119</name>
</gene>
<protein>
    <submittedName>
        <fullName evidence="1">ABC transporter substrate binding protein</fullName>
    </submittedName>
</protein>
<dbReference type="eggNOG" id="COG2984">
    <property type="taxonomic scope" value="Bacteria"/>
</dbReference>
<dbReference type="EMBL" id="ABAW02000025">
    <property type="protein sequence ID" value="EDP10105.1"/>
    <property type="molecule type" value="Genomic_DNA"/>
</dbReference>
<dbReference type="STRING" id="428127.EUBDOL_02119"/>
<accession>A8RF04</accession>
<comment type="caution">
    <text evidence="1">The sequence shown here is derived from an EMBL/GenBank/DDBJ whole genome shotgun (WGS) entry which is preliminary data.</text>
</comment>
<name>A8RF04_9FIRM</name>
<dbReference type="Proteomes" id="UP000004090">
    <property type="component" value="Unassembled WGS sequence"/>
</dbReference>
<dbReference type="CDD" id="cd06325">
    <property type="entry name" value="PBP1_ABC_unchar_transporter"/>
    <property type="match status" value="1"/>
</dbReference>
<dbReference type="PANTHER" id="PTHR35271">
    <property type="entry name" value="ABC TRANSPORTER, SUBSTRATE-BINDING LIPOPROTEIN-RELATED"/>
    <property type="match status" value="1"/>
</dbReference>
<dbReference type="HOGENOM" id="CLU_058196_1_0_9"/>
<evidence type="ECO:0000313" key="2">
    <source>
        <dbReference type="Proteomes" id="UP000004090"/>
    </source>
</evidence>
<dbReference type="InterPro" id="IPR007487">
    <property type="entry name" value="ABC_transpt-TYRBP-like"/>
</dbReference>
<reference evidence="1 2" key="2">
    <citation type="submission" date="2007-09" db="EMBL/GenBank/DDBJ databases">
        <authorList>
            <person name="Fulton L."/>
            <person name="Clifton S."/>
            <person name="Fulton B."/>
            <person name="Xu J."/>
            <person name="Minx P."/>
            <person name="Pepin K.H."/>
            <person name="Johnson M."/>
            <person name="Thiruvilangam P."/>
            <person name="Bhonagiri V."/>
            <person name="Nash W.E."/>
            <person name="Mardis E.R."/>
            <person name="Wilson R.K."/>
        </authorList>
    </citation>
    <scope>NUCLEOTIDE SEQUENCE [LARGE SCALE GENOMIC DNA]</scope>
    <source>
        <strain evidence="1 2">DSM 3991</strain>
    </source>
</reference>
<dbReference type="SUPFAM" id="SSF53822">
    <property type="entry name" value="Periplasmic binding protein-like I"/>
    <property type="match status" value="1"/>
</dbReference>
<reference evidence="1 2" key="1">
    <citation type="submission" date="2007-09" db="EMBL/GenBank/DDBJ databases">
        <title>Draft genome sequence of Eubacterium dolichum (DSM 3991).</title>
        <authorList>
            <person name="Sudarsanam P."/>
            <person name="Ley R."/>
            <person name="Guruge J."/>
            <person name="Turnbaugh P.J."/>
            <person name="Mahowald M."/>
            <person name="Liep D."/>
            <person name="Gordon J."/>
        </authorList>
    </citation>
    <scope>NUCLEOTIDE SEQUENCE [LARGE SCALE GENOMIC DNA]</scope>
    <source>
        <strain evidence="1 2">DSM 3991</strain>
    </source>
</reference>
<dbReference type="Gene3D" id="3.40.50.2300">
    <property type="match status" value="2"/>
</dbReference>
<dbReference type="Pfam" id="PF04392">
    <property type="entry name" value="ABC_sub_bind"/>
    <property type="match status" value="1"/>
</dbReference>
<dbReference type="PANTHER" id="PTHR35271:SF1">
    <property type="entry name" value="ABC TRANSPORTER, SUBSTRATE-BINDING LIPOPROTEIN"/>
    <property type="match status" value="1"/>
</dbReference>
<proteinExistence type="predicted"/>
<dbReference type="AlphaFoldDB" id="A8RF04"/>